<protein>
    <submittedName>
        <fullName evidence="1">Uncharacterized protein</fullName>
    </submittedName>
</protein>
<sequence length="71" mass="8450">MGKISGKFEKFLDGMYGRHDENQVKHSKWMNQKEKDLLDLEKSAGCFEKRMEQMANEAERWMTAQEKHLKS</sequence>
<proteinExistence type="predicted"/>
<accession>A0ACD4RER8</accession>
<keyword evidence="2" id="KW-1185">Reference proteome</keyword>
<name>A0ACD4RER8_9BACI</name>
<reference evidence="2" key="1">
    <citation type="journal article" date="2025" name="Aquaculture">
        <title>Assessment of the bioflocculant production and safety properties of Metabacillus hrfriensis sp. nov. based on phenotypic and whole-genome sequencing analysis.</title>
        <authorList>
            <person name="Zhang R."/>
            <person name="Zhao Z."/>
            <person name="Luo L."/>
            <person name="Wang S."/>
            <person name="Guo K."/>
            <person name="Xu W."/>
        </authorList>
    </citation>
    <scope>NUCLEOTIDE SEQUENCE [LARGE SCALE GENOMIC DNA]</scope>
    <source>
        <strain evidence="2">CT-WN-B3</strain>
    </source>
</reference>
<gene>
    <name evidence="1" type="ORF">QLQ22_06260</name>
</gene>
<dbReference type="EMBL" id="CP126116">
    <property type="protein sequence ID" value="WHZ58938.1"/>
    <property type="molecule type" value="Genomic_DNA"/>
</dbReference>
<evidence type="ECO:0000313" key="2">
    <source>
        <dbReference type="Proteomes" id="UP001226091"/>
    </source>
</evidence>
<dbReference type="Proteomes" id="UP001226091">
    <property type="component" value="Chromosome"/>
</dbReference>
<evidence type="ECO:0000313" key="1">
    <source>
        <dbReference type="EMBL" id="WHZ58938.1"/>
    </source>
</evidence>
<organism evidence="1 2">
    <name type="scientific">Metabacillus hrfriensis</name>
    <dbReference type="NCBI Taxonomy" id="3048891"/>
    <lineage>
        <taxon>Bacteria</taxon>
        <taxon>Bacillati</taxon>
        <taxon>Bacillota</taxon>
        <taxon>Bacilli</taxon>
        <taxon>Bacillales</taxon>
        <taxon>Bacillaceae</taxon>
        <taxon>Metabacillus</taxon>
    </lineage>
</organism>